<dbReference type="EMBL" id="NCSJ02000030">
    <property type="protein sequence ID" value="RFU33814.1"/>
    <property type="molecule type" value="Genomic_DNA"/>
</dbReference>
<dbReference type="OrthoDB" id="412402at2759"/>
<dbReference type="Pfam" id="PF12224">
    <property type="entry name" value="Amidoligase_2"/>
    <property type="match status" value="1"/>
</dbReference>
<gene>
    <name evidence="1" type="ORF">B7463_g2578</name>
</gene>
<comment type="caution">
    <text evidence="1">The sequence shown here is derived from an EMBL/GenBank/DDBJ whole genome shotgun (WGS) entry which is preliminary data.</text>
</comment>
<proteinExistence type="predicted"/>
<reference evidence="1 2" key="1">
    <citation type="submission" date="2018-05" db="EMBL/GenBank/DDBJ databases">
        <title>Draft genome sequence of Scytalidium lignicola DSM 105466, a ubiquitous saprotrophic fungus.</title>
        <authorList>
            <person name="Buettner E."/>
            <person name="Gebauer A.M."/>
            <person name="Hofrichter M."/>
            <person name="Liers C."/>
            <person name="Kellner H."/>
        </authorList>
    </citation>
    <scope>NUCLEOTIDE SEQUENCE [LARGE SCALE GENOMIC DNA]</scope>
    <source>
        <strain evidence="1 2">DSM 105466</strain>
    </source>
</reference>
<evidence type="ECO:0000313" key="2">
    <source>
        <dbReference type="Proteomes" id="UP000258309"/>
    </source>
</evidence>
<feature type="non-terminal residue" evidence="1">
    <location>
        <position position="285"/>
    </location>
</feature>
<evidence type="ECO:0008006" key="3">
    <source>
        <dbReference type="Google" id="ProtNLM"/>
    </source>
</evidence>
<accession>A0A3E2HK86</accession>
<dbReference type="PANTHER" id="PTHR36847:SF1">
    <property type="entry name" value="AMIDOLIGASE ENZYME"/>
    <property type="match status" value="1"/>
</dbReference>
<keyword evidence="2" id="KW-1185">Reference proteome</keyword>
<protein>
    <recommendedName>
        <fullName evidence="3">Amidoligase enzyme</fullName>
    </recommendedName>
</protein>
<sequence length="285" mass="31114">MPFSVGIEIEGVALSRATPSTKPLPTNVPAQLNLIADALSAAGMPARTYLPLSNRGLAPDYTIWNVAVDATINNVTSDTSDSSSTSHYGFELVSPIFYDTDATAWREVFCLGVRSVGNAVLWKTNSTGLHIHIGCGFGEQFSLHGIKKIAMLCCLFEATIGKLMPTQCVEGNGTILSNRYNAKLYDLPLHGVYARILGASSTVEICELMNGAPGVTSHHGYSGSRFFKHDTIEFNQHTGTTNPEQMMSWIDFTIRFVKFAINTRYEEIWVLGDSVEELDKLVGLP</sequence>
<dbReference type="InterPro" id="IPR022025">
    <property type="entry name" value="Amidoligase_2"/>
</dbReference>
<dbReference type="AlphaFoldDB" id="A0A3E2HK86"/>
<name>A0A3E2HK86_SCYLI</name>
<organism evidence="1 2">
    <name type="scientific">Scytalidium lignicola</name>
    <name type="common">Hyphomycete</name>
    <dbReference type="NCBI Taxonomy" id="5539"/>
    <lineage>
        <taxon>Eukaryota</taxon>
        <taxon>Fungi</taxon>
        <taxon>Dikarya</taxon>
        <taxon>Ascomycota</taxon>
        <taxon>Pezizomycotina</taxon>
        <taxon>Leotiomycetes</taxon>
        <taxon>Leotiomycetes incertae sedis</taxon>
        <taxon>Scytalidium</taxon>
    </lineage>
</organism>
<feature type="non-terminal residue" evidence="1">
    <location>
        <position position="1"/>
    </location>
</feature>
<dbReference type="PANTHER" id="PTHR36847">
    <property type="entry name" value="AMIDOLIGASE ENZYME"/>
    <property type="match status" value="1"/>
</dbReference>
<dbReference type="Proteomes" id="UP000258309">
    <property type="component" value="Unassembled WGS sequence"/>
</dbReference>
<evidence type="ECO:0000313" key="1">
    <source>
        <dbReference type="EMBL" id="RFU33814.1"/>
    </source>
</evidence>